<protein>
    <submittedName>
        <fullName evidence="2">Uncharacterized protein</fullName>
    </submittedName>
</protein>
<dbReference type="AlphaFoldDB" id="A0A4C1X9K9"/>
<feature type="compositionally biased region" description="Basic and acidic residues" evidence="1">
    <location>
        <begin position="109"/>
        <end position="118"/>
    </location>
</feature>
<comment type="caution">
    <text evidence="2">The sequence shown here is derived from an EMBL/GenBank/DDBJ whole genome shotgun (WGS) entry which is preliminary data.</text>
</comment>
<dbReference type="OrthoDB" id="6624624at2759"/>
<proteinExistence type="predicted"/>
<evidence type="ECO:0000313" key="3">
    <source>
        <dbReference type="Proteomes" id="UP000299102"/>
    </source>
</evidence>
<accession>A0A4C1X9K9</accession>
<feature type="region of interest" description="Disordered" evidence="1">
    <location>
        <begin position="88"/>
        <end position="118"/>
    </location>
</feature>
<dbReference type="EMBL" id="BGZK01000749">
    <property type="protein sequence ID" value="GBP58945.1"/>
    <property type="molecule type" value="Genomic_DNA"/>
</dbReference>
<dbReference type="Proteomes" id="UP000299102">
    <property type="component" value="Unassembled WGS sequence"/>
</dbReference>
<organism evidence="2 3">
    <name type="scientific">Eumeta variegata</name>
    <name type="common">Bagworm moth</name>
    <name type="synonym">Eumeta japonica</name>
    <dbReference type="NCBI Taxonomy" id="151549"/>
    <lineage>
        <taxon>Eukaryota</taxon>
        <taxon>Metazoa</taxon>
        <taxon>Ecdysozoa</taxon>
        <taxon>Arthropoda</taxon>
        <taxon>Hexapoda</taxon>
        <taxon>Insecta</taxon>
        <taxon>Pterygota</taxon>
        <taxon>Neoptera</taxon>
        <taxon>Endopterygota</taxon>
        <taxon>Lepidoptera</taxon>
        <taxon>Glossata</taxon>
        <taxon>Ditrysia</taxon>
        <taxon>Tineoidea</taxon>
        <taxon>Psychidae</taxon>
        <taxon>Oiketicinae</taxon>
        <taxon>Eumeta</taxon>
    </lineage>
</organism>
<reference evidence="2 3" key="1">
    <citation type="journal article" date="2019" name="Commun. Biol.">
        <title>The bagworm genome reveals a unique fibroin gene that provides high tensile strength.</title>
        <authorList>
            <person name="Kono N."/>
            <person name="Nakamura H."/>
            <person name="Ohtoshi R."/>
            <person name="Tomita M."/>
            <person name="Numata K."/>
            <person name="Arakawa K."/>
        </authorList>
    </citation>
    <scope>NUCLEOTIDE SEQUENCE [LARGE SCALE GENOMIC DNA]</scope>
</reference>
<evidence type="ECO:0000313" key="2">
    <source>
        <dbReference type="EMBL" id="GBP58945.1"/>
    </source>
</evidence>
<name>A0A4C1X9K9_EUMVA</name>
<evidence type="ECO:0000256" key="1">
    <source>
        <dbReference type="SAM" id="MobiDB-lite"/>
    </source>
</evidence>
<sequence>MAWTLSVTGRPKKRSSLTLKLPDLKRLDQCRISHVAKVANATLNRGAPRIWGPRVFGGPAVQRLSDRKKNINLEFTLNAKRLVMRDCNMSSRSRDTGRHYASGSAKRKAKDEKEKKNEAVLSKTRKLIEYLNVQSDVAKSTESKSENTEIESCTYDSGTTVSDEATFSTISEAVVEETAIPSNLAISCCSQGEAKSTASPLDLELSCSNQKVVDGILLDSNVTTVSSQNQTKVKYTPTILVNGRATLIKIIGLRKEAANCNI</sequence>
<gene>
    <name evidence="2" type="ORF">EVAR_97316_1</name>
</gene>
<keyword evidence="3" id="KW-1185">Reference proteome</keyword>